<dbReference type="EMBL" id="BTSX01000003">
    <property type="protein sequence ID" value="GMS90985.1"/>
    <property type="molecule type" value="Genomic_DNA"/>
</dbReference>
<protein>
    <recommendedName>
        <fullName evidence="3">BTB domain-containing protein</fullName>
    </recommendedName>
</protein>
<keyword evidence="2" id="KW-1185">Reference proteome</keyword>
<evidence type="ECO:0008006" key="3">
    <source>
        <dbReference type="Google" id="ProtNLM"/>
    </source>
</evidence>
<reference evidence="1" key="1">
    <citation type="submission" date="2023-10" db="EMBL/GenBank/DDBJ databases">
        <title>Genome assembly of Pristionchus species.</title>
        <authorList>
            <person name="Yoshida K."/>
            <person name="Sommer R.J."/>
        </authorList>
    </citation>
    <scope>NUCLEOTIDE SEQUENCE</scope>
    <source>
        <strain evidence="1">RS0144</strain>
    </source>
</reference>
<proteinExistence type="predicted"/>
<dbReference type="Proteomes" id="UP001432027">
    <property type="component" value="Unassembled WGS sequence"/>
</dbReference>
<feature type="non-terminal residue" evidence="1">
    <location>
        <position position="1"/>
    </location>
</feature>
<evidence type="ECO:0000313" key="2">
    <source>
        <dbReference type="Proteomes" id="UP001432027"/>
    </source>
</evidence>
<evidence type="ECO:0000313" key="1">
    <source>
        <dbReference type="EMBL" id="GMS90985.1"/>
    </source>
</evidence>
<accession>A0AAV5T790</accession>
<gene>
    <name evidence="1" type="ORF">PENTCL1PPCAC_13160</name>
</gene>
<sequence length="84" mass="10033">NATRYLMMADMFDIKEQVENWLLSTDLIFIHRKLLLATEYNMEVLKCLYKYKNDGAKRREMVRSSEYAEFPAQLVKDLFSHIHG</sequence>
<comment type="caution">
    <text evidence="1">The sequence shown here is derived from an EMBL/GenBank/DDBJ whole genome shotgun (WGS) entry which is preliminary data.</text>
</comment>
<name>A0AAV5T790_9BILA</name>
<organism evidence="1 2">
    <name type="scientific">Pristionchus entomophagus</name>
    <dbReference type="NCBI Taxonomy" id="358040"/>
    <lineage>
        <taxon>Eukaryota</taxon>
        <taxon>Metazoa</taxon>
        <taxon>Ecdysozoa</taxon>
        <taxon>Nematoda</taxon>
        <taxon>Chromadorea</taxon>
        <taxon>Rhabditida</taxon>
        <taxon>Rhabditina</taxon>
        <taxon>Diplogasteromorpha</taxon>
        <taxon>Diplogasteroidea</taxon>
        <taxon>Neodiplogasteridae</taxon>
        <taxon>Pristionchus</taxon>
    </lineage>
</organism>
<dbReference type="AlphaFoldDB" id="A0AAV5T790"/>